<name>A0ABD3XIQ1_SINWO</name>
<evidence type="ECO:0008006" key="4">
    <source>
        <dbReference type="Google" id="ProtNLM"/>
    </source>
</evidence>
<evidence type="ECO:0000313" key="2">
    <source>
        <dbReference type="EMBL" id="KAL3885615.1"/>
    </source>
</evidence>
<comment type="caution">
    <text evidence="2">The sequence shown here is derived from an EMBL/GenBank/DDBJ whole genome shotgun (WGS) entry which is preliminary data.</text>
</comment>
<reference evidence="2 3" key="1">
    <citation type="submission" date="2024-11" db="EMBL/GenBank/DDBJ databases">
        <title>Chromosome-level genome assembly of the freshwater bivalve Anodonta woodiana.</title>
        <authorList>
            <person name="Chen X."/>
        </authorList>
    </citation>
    <scope>NUCLEOTIDE SEQUENCE [LARGE SCALE GENOMIC DNA]</scope>
    <source>
        <strain evidence="2">MN2024</strain>
        <tissue evidence="2">Gills</tissue>
    </source>
</reference>
<protein>
    <recommendedName>
        <fullName evidence="4">Ig-like domain-containing protein</fullName>
    </recommendedName>
</protein>
<proteinExistence type="predicted"/>
<dbReference type="Proteomes" id="UP001634394">
    <property type="component" value="Unassembled WGS sequence"/>
</dbReference>
<sequence>MLKHMANCLGGTTIIATHACRAASVQLFDFAQVGCGNTAWSLYKKNALNIVWDVNGTATFVNGNNDKFFRDKSRNIWILDIQDFDEAIYSIRCQVGNTTKQYEVKLNVLVEPETRCKPKIVRGVDTLTAYLELDGCGKPAASAYWLEQPGISVDNNVIKLQPGEEAGTVYACINSPALRCAKNTNLSDYCTVLKDESGIQPILSGIFGITGANLIVTTITTVLIVCLILTAI</sequence>
<keyword evidence="1" id="KW-0812">Transmembrane</keyword>
<keyword evidence="1" id="KW-0472">Membrane</keyword>
<dbReference type="EMBL" id="JBJQND010000002">
    <property type="protein sequence ID" value="KAL3885615.1"/>
    <property type="molecule type" value="Genomic_DNA"/>
</dbReference>
<evidence type="ECO:0000313" key="3">
    <source>
        <dbReference type="Proteomes" id="UP001634394"/>
    </source>
</evidence>
<feature type="non-terminal residue" evidence="2">
    <location>
        <position position="232"/>
    </location>
</feature>
<accession>A0ABD3XIQ1</accession>
<feature type="transmembrane region" description="Helical" evidence="1">
    <location>
        <begin position="202"/>
        <end position="229"/>
    </location>
</feature>
<evidence type="ECO:0000256" key="1">
    <source>
        <dbReference type="SAM" id="Phobius"/>
    </source>
</evidence>
<gene>
    <name evidence="2" type="ORF">ACJMK2_025665</name>
</gene>
<dbReference type="AlphaFoldDB" id="A0ABD3XIQ1"/>
<keyword evidence="1" id="KW-1133">Transmembrane helix</keyword>
<keyword evidence="3" id="KW-1185">Reference proteome</keyword>
<organism evidence="2 3">
    <name type="scientific">Sinanodonta woodiana</name>
    <name type="common">Chinese pond mussel</name>
    <name type="synonym">Anodonta woodiana</name>
    <dbReference type="NCBI Taxonomy" id="1069815"/>
    <lineage>
        <taxon>Eukaryota</taxon>
        <taxon>Metazoa</taxon>
        <taxon>Spiralia</taxon>
        <taxon>Lophotrochozoa</taxon>
        <taxon>Mollusca</taxon>
        <taxon>Bivalvia</taxon>
        <taxon>Autobranchia</taxon>
        <taxon>Heteroconchia</taxon>
        <taxon>Palaeoheterodonta</taxon>
        <taxon>Unionida</taxon>
        <taxon>Unionoidea</taxon>
        <taxon>Unionidae</taxon>
        <taxon>Unioninae</taxon>
        <taxon>Sinanodonta</taxon>
    </lineage>
</organism>